<reference evidence="4" key="1">
    <citation type="submission" date="2022-10" db="EMBL/GenBank/DDBJ databases">
        <title>Tapping the CABI collections for fungal endophytes: first genome assemblies for Collariella, Neodidymelliopsis, Ascochyta clinopodiicola, Didymella pomorum, Didymosphaeria variabile, Neocosmospora piperis and Neocucurbitaria cava.</title>
        <authorList>
            <person name="Hill R."/>
        </authorList>
    </citation>
    <scope>NUCLEOTIDE SEQUENCE</scope>
    <source>
        <strain evidence="4">IMI 356815</strain>
    </source>
</reference>
<dbReference type="Pfam" id="PF00226">
    <property type="entry name" value="DnaJ"/>
    <property type="match status" value="1"/>
</dbReference>
<keyword evidence="5" id="KW-1185">Reference proteome</keyword>
<dbReference type="OrthoDB" id="10250354at2759"/>
<protein>
    <recommendedName>
        <fullName evidence="3">J domain-containing protein</fullName>
    </recommendedName>
</protein>
<dbReference type="InterPro" id="IPR036869">
    <property type="entry name" value="J_dom_sf"/>
</dbReference>
<dbReference type="Gene3D" id="1.10.287.110">
    <property type="entry name" value="DnaJ domain"/>
    <property type="match status" value="1"/>
</dbReference>
<feature type="region of interest" description="Disordered" evidence="2">
    <location>
        <begin position="131"/>
        <end position="168"/>
    </location>
</feature>
<gene>
    <name evidence="4" type="ORF">N0V89_003905</name>
</gene>
<dbReference type="InterPro" id="IPR001623">
    <property type="entry name" value="DnaJ_domain"/>
</dbReference>
<feature type="domain" description="J" evidence="3">
    <location>
        <begin position="66"/>
        <end position="124"/>
    </location>
</feature>
<feature type="compositionally biased region" description="Low complexity" evidence="2">
    <location>
        <begin position="131"/>
        <end position="143"/>
    </location>
</feature>
<evidence type="ECO:0000256" key="2">
    <source>
        <dbReference type="SAM" id="MobiDB-lite"/>
    </source>
</evidence>
<evidence type="ECO:0000259" key="3">
    <source>
        <dbReference type="PROSITE" id="PS50076"/>
    </source>
</evidence>
<evidence type="ECO:0000313" key="4">
    <source>
        <dbReference type="EMBL" id="KAJ4355882.1"/>
    </source>
</evidence>
<dbReference type="GeneID" id="80907435"/>
<feature type="compositionally biased region" description="Low complexity" evidence="2">
    <location>
        <begin position="155"/>
        <end position="168"/>
    </location>
</feature>
<dbReference type="SUPFAM" id="SSF46565">
    <property type="entry name" value="Chaperone J-domain"/>
    <property type="match status" value="1"/>
</dbReference>
<feature type="coiled-coil region" evidence="1">
    <location>
        <begin position="185"/>
        <end position="215"/>
    </location>
</feature>
<evidence type="ECO:0000256" key="1">
    <source>
        <dbReference type="SAM" id="Coils"/>
    </source>
</evidence>
<comment type="caution">
    <text evidence="4">The sequence shown here is derived from an EMBL/GenBank/DDBJ whole genome shotgun (WGS) entry which is preliminary data.</text>
</comment>
<dbReference type="SMART" id="SM00271">
    <property type="entry name" value="DnaJ"/>
    <property type="match status" value="1"/>
</dbReference>
<dbReference type="CDD" id="cd06257">
    <property type="entry name" value="DnaJ"/>
    <property type="match status" value="1"/>
</dbReference>
<organism evidence="4 5">
    <name type="scientific">Didymosphaeria variabile</name>
    <dbReference type="NCBI Taxonomy" id="1932322"/>
    <lineage>
        <taxon>Eukaryota</taxon>
        <taxon>Fungi</taxon>
        <taxon>Dikarya</taxon>
        <taxon>Ascomycota</taxon>
        <taxon>Pezizomycotina</taxon>
        <taxon>Dothideomycetes</taxon>
        <taxon>Pleosporomycetidae</taxon>
        <taxon>Pleosporales</taxon>
        <taxon>Massarineae</taxon>
        <taxon>Didymosphaeriaceae</taxon>
        <taxon>Didymosphaeria</taxon>
    </lineage>
</organism>
<name>A0A9W8XPE3_9PLEO</name>
<dbReference type="AlphaFoldDB" id="A0A9W8XPE3"/>
<dbReference type="RefSeq" id="XP_056073008.1">
    <property type="nucleotide sequence ID" value="XM_056212700.1"/>
</dbReference>
<evidence type="ECO:0000313" key="5">
    <source>
        <dbReference type="Proteomes" id="UP001140513"/>
    </source>
</evidence>
<dbReference type="PROSITE" id="PS50076">
    <property type="entry name" value="DNAJ_2"/>
    <property type="match status" value="1"/>
</dbReference>
<feature type="compositionally biased region" description="Polar residues" evidence="2">
    <location>
        <begin position="11"/>
        <end position="25"/>
    </location>
</feature>
<proteinExistence type="predicted"/>
<feature type="compositionally biased region" description="Basic and acidic residues" evidence="2">
    <location>
        <begin position="1"/>
        <end position="10"/>
    </location>
</feature>
<feature type="region of interest" description="Disordered" evidence="2">
    <location>
        <begin position="1"/>
        <end position="37"/>
    </location>
</feature>
<dbReference type="EMBL" id="JAPEUX010000003">
    <property type="protein sequence ID" value="KAJ4355882.1"/>
    <property type="molecule type" value="Genomic_DNA"/>
</dbReference>
<keyword evidence="1" id="KW-0175">Coiled coil</keyword>
<dbReference type="Proteomes" id="UP001140513">
    <property type="component" value="Unassembled WGS sequence"/>
</dbReference>
<sequence>MCKIRIEPLHRNSTPKPINSRTPPASASKLPKQHSKPSKMALPRTFCLSSASASLTPSTCLTTFTNHYEVLGLDHWATDEEVKAQFRTLRAKYFSTDVGKYRQLQTAYAVLVDWEARREYDAVYRVSMGLSPPASERASASESNSEKATDETVLASSGSASSTASPPKSTIVRVAVSRIDAHARADTDSMQMAKLEEELRRVEEEQRQGEEEERLADPNWGLKHFSPQYKSLIGTRRYSSYVPIAEKYEHGDIKPRSRRPTYVGGIATNAVP</sequence>
<accession>A0A9W8XPE3</accession>